<sequence>MLASYHLSASQHSRNSGQKDWTYFNKDLIQLQKSNILSRTTPSSISKRELSCLLHFVPRRRIRFDPSLRPEEVRIFTKDVDATERAPYVLSDARTARDKVSIDSVSSGGYFFGAKTSERRAHPETFIDDSLALHVRFLLRI</sequence>
<dbReference type="EMBL" id="JAESDN010000003">
    <property type="protein sequence ID" value="KAG7053018.1"/>
    <property type="molecule type" value="Genomic_DNA"/>
</dbReference>
<organism evidence="1 2">
    <name type="scientific">Colletotrichum scovillei</name>
    <dbReference type="NCBI Taxonomy" id="1209932"/>
    <lineage>
        <taxon>Eukaryota</taxon>
        <taxon>Fungi</taxon>
        <taxon>Dikarya</taxon>
        <taxon>Ascomycota</taxon>
        <taxon>Pezizomycotina</taxon>
        <taxon>Sordariomycetes</taxon>
        <taxon>Hypocreomycetidae</taxon>
        <taxon>Glomerellales</taxon>
        <taxon>Glomerellaceae</taxon>
        <taxon>Colletotrichum</taxon>
        <taxon>Colletotrichum acutatum species complex</taxon>
    </lineage>
</organism>
<gene>
    <name evidence="1" type="ORF">JMJ77_000111</name>
</gene>
<comment type="caution">
    <text evidence="1">The sequence shown here is derived from an EMBL/GenBank/DDBJ whole genome shotgun (WGS) entry which is preliminary data.</text>
</comment>
<dbReference type="Proteomes" id="UP000699042">
    <property type="component" value="Unassembled WGS sequence"/>
</dbReference>
<keyword evidence="2" id="KW-1185">Reference proteome</keyword>
<evidence type="ECO:0000313" key="1">
    <source>
        <dbReference type="EMBL" id="KAG7053018.1"/>
    </source>
</evidence>
<name>A0A9P7UDZ5_9PEZI</name>
<reference evidence="1" key="1">
    <citation type="submission" date="2021-05" db="EMBL/GenBank/DDBJ databases">
        <title>Comparative genomics of three Colletotrichum scovillei strains and genetic complementation revealed genes involved fungal growth and virulence on chili pepper.</title>
        <authorList>
            <person name="Hsieh D.-K."/>
            <person name="Chuang S.-C."/>
            <person name="Chen C.-Y."/>
            <person name="Chao Y.-T."/>
            <person name="Lu M.-Y.J."/>
            <person name="Lee M.-H."/>
            <person name="Shih M.-C."/>
        </authorList>
    </citation>
    <scope>NUCLEOTIDE SEQUENCE</scope>
    <source>
        <strain evidence="1">Coll-153</strain>
    </source>
</reference>
<accession>A0A9P7UDZ5</accession>
<protein>
    <submittedName>
        <fullName evidence="1">Cytochrome P450</fullName>
    </submittedName>
</protein>
<evidence type="ECO:0000313" key="2">
    <source>
        <dbReference type="Proteomes" id="UP000699042"/>
    </source>
</evidence>
<proteinExistence type="predicted"/>
<dbReference type="AlphaFoldDB" id="A0A9P7UDZ5"/>